<dbReference type="Pfam" id="PF06918">
    <property type="entry name" value="DUF1280"/>
    <property type="match status" value="1"/>
</dbReference>
<feature type="compositionally biased region" description="Polar residues" evidence="2">
    <location>
        <begin position="220"/>
        <end position="239"/>
    </location>
</feature>
<evidence type="ECO:0000313" key="3">
    <source>
        <dbReference type="Proteomes" id="UP000887578"/>
    </source>
</evidence>
<feature type="region of interest" description="Disordered" evidence="2">
    <location>
        <begin position="218"/>
        <end position="244"/>
    </location>
</feature>
<keyword evidence="1" id="KW-0175">Coiled coil</keyword>
<dbReference type="AlphaFoldDB" id="A0A914Q1D3"/>
<keyword evidence="3" id="KW-1185">Reference proteome</keyword>
<dbReference type="InterPro" id="IPR009689">
    <property type="entry name" value="DUF1280"/>
</dbReference>
<dbReference type="WBParaSite" id="PDA_v2.g24525.t1">
    <property type="protein sequence ID" value="PDA_v2.g24525.t1"/>
    <property type="gene ID" value="PDA_v2.g24525"/>
</dbReference>
<sequence>MLAVGCEGIRSASNFIEDSKDKYDNLILVNNHKSFLSENAKGRNIFANKFQYENTIKWHDKDEDIRKPWNYSSALWQTNYALTSKPLELFNTGNAQKQNNNGQSKNSQSATNSTLSLHIAGYKNSFESSDSTNFDEELQRNNTDKVSFCRAFKGFKNITESTSTQNSFEFPRQQKENNTDPEIMQFKSSQQLLNTNKSTQQISAADFFTNAINALPKKTASGTQTTPSRNKSSPSQFSRINEKKPKMDFRVVKNQVSDLLANAPPLNPFLLENIKLKDVINEKDKEMEDLRKQLEELKITSNKQPIIPTSNFTQLSESRKRQIIQNEVERLKLMYGDAAMEIASKVTARLGNTITTEYLSPLETLHIIKKSQMTYNSFNKMVHELKVHGPLPKVFSSFRSVKKEREKIAKLYETYCYKVKMKDTLDSPLKDVTVVALKYIQKVFQQRLDDTCNSGNYVPRFYEGKEEIWYCKTSDKGKDLTELAAIFGNTKKPINSPFNLIYISIFRQTDSYFNVHAAWHLISPQLEAIKFLTVTENGVSRLVPVRFFNICDYKLQKGEGGIRDGRCKFPCVKCISPADTFFKNFDFNALRVVREMVINEEVCQDHMPVFPFIPFTHYIPPPLHTTIHFAGYFFELMLGIATSKDAKNVEYKAVDNLLKKNDLKDWKKKIQKLQGLKSELEEFQNVASLYDDFEQRKQCDFLEECDSPTCIVNRIQTNLPFDASISCEACSQNFHHCCVWYKKCPVCTDTRPNEEQSLKKIDDEKEKFNASSKKLYNQISASEKEIEKFMLDHKLGPLAEKFEKVLHKYGGTKQAFFQQYTGQQLLKMGNNMDKIVHELPDELQHDPKFKRIVAALHLFLDLKSDMGGGDKSPSQIAKLM</sequence>
<name>A0A914Q1D3_9BILA</name>
<protein>
    <submittedName>
        <fullName evidence="4">Uncharacterized protein</fullName>
    </submittedName>
</protein>
<evidence type="ECO:0000313" key="4">
    <source>
        <dbReference type="WBParaSite" id="PDA_v2.g24525.t1"/>
    </source>
</evidence>
<dbReference type="Proteomes" id="UP000887578">
    <property type="component" value="Unplaced"/>
</dbReference>
<accession>A0A914Q1D3</accession>
<reference evidence="4" key="1">
    <citation type="submission" date="2022-11" db="UniProtKB">
        <authorList>
            <consortium name="WormBaseParasite"/>
        </authorList>
    </citation>
    <scope>IDENTIFICATION</scope>
</reference>
<proteinExistence type="predicted"/>
<organism evidence="3 4">
    <name type="scientific">Panagrolaimus davidi</name>
    <dbReference type="NCBI Taxonomy" id="227884"/>
    <lineage>
        <taxon>Eukaryota</taxon>
        <taxon>Metazoa</taxon>
        <taxon>Ecdysozoa</taxon>
        <taxon>Nematoda</taxon>
        <taxon>Chromadorea</taxon>
        <taxon>Rhabditida</taxon>
        <taxon>Tylenchina</taxon>
        <taxon>Panagrolaimomorpha</taxon>
        <taxon>Panagrolaimoidea</taxon>
        <taxon>Panagrolaimidae</taxon>
        <taxon>Panagrolaimus</taxon>
    </lineage>
</organism>
<evidence type="ECO:0000256" key="2">
    <source>
        <dbReference type="SAM" id="MobiDB-lite"/>
    </source>
</evidence>
<feature type="compositionally biased region" description="Low complexity" evidence="2">
    <location>
        <begin position="93"/>
        <end position="110"/>
    </location>
</feature>
<evidence type="ECO:0000256" key="1">
    <source>
        <dbReference type="SAM" id="Coils"/>
    </source>
</evidence>
<feature type="region of interest" description="Disordered" evidence="2">
    <location>
        <begin position="92"/>
        <end position="112"/>
    </location>
</feature>
<feature type="coiled-coil region" evidence="1">
    <location>
        <begin position="273"/>
        <end position="300"/>
    </location>
</feature>